<reference evidence="2" key="1">
    <citation type="submission" date="2021-02" db="EMBL/GenBank/DDBJ databases">
        <title>Comparative genomics reveals that relaxation of natural selection precedes convergent phenotypic evolution of cavefish.</title>
        <authorList>
            <person name="Peng Z."/>
        </authorList>
    </citation>
    <scope>NUCLEOTIDE SEQUENCE</scope>
    <source>
        <tissue evidence="2">Muscle</tissue>
    </source>
</reference>
<feature type="region of interest" description="Disordered" evidence="1">
    <location>
        <begin position="230"/>
        <end position="249"/>
    </location>
</feature>
<dbReference type="PANTHER" id="PTHR28457">
    <property type="entry name" value="COILED-COIL DOMAIN-CONTAINING PROTEIN 189"/>
    <property type="match status" value="1"/>
</dbReference>
<dbReference type="AlphaFoldDB" id="A0A9W7TI39"/>
<comment type="caution">
    <text evidence="2">The sequence shown here is derived from an EMBL/GenBank/DDBJ whole genome shotgun (WGS) entry which is preliminary data.</text>
</comment>
<dbReference type="Pfam" id="PF14769">
    <property type="entry name" value="CLAMP"/>
    <property type="match status" value="1"/>
</dbReference>
<accession>A0A9W7TI39</accession>
<proteinExistence type="predicted"/>
<protein>
    <recommendedName>
        <fullName evidence="4">Ciliary-associated calcium-binding coiled-coil protein 1</fullName>
    </recommendedName>
</protein>
<gene>
    <name evidence="2" type="ORF">IRJ41_007384</name>
</gene>
<evidence type="ECO:0008006" key="4">
    <source>
        <dbReference type="Google" id="ProtNLM"/>
    </source>
</evidence>
<name>A0A9W7TI39_TRIRA</name>
<dbReference type="PANTHER" id="PTHR28457:SF3">
    <property type="entry name" value="CILIARY-ASSOCIATED CALCIUM-BINDING COILED-COIL PROTEIN 1"/>
    <property type="match status" value="1"/>
</dbReference>
<organism evidence="2 3">
    <name type="scientific">Triplophysa rosa</name>
    <name type="common">Cave loach</name>
    <dbReference type="NCBI Taxonomy" id="992332"/>
    <lineage>
        <taxon>Eukaryota</taxon>
        <taxon>Metazoa</taxon>
        <taxon>Chordata</taxon>
        <taxon>Craniata</taxon>
        <taxon>Vertebrata</taxon>
        <taxon>Euteleostomi</taxon>
        <taxon>Actinopterygii</taxon>
        <taxon>Neopterygii</taxon>
        <taxon>Teleostei</taxon>
        <taxon>Ostariophysi</taxon>
        <taxon>Cypriniformes</taxon>
        <taxon>Nemacheilidae</taxon>
        <taxon>Triplophysa</taxon>
    </lineage>
</organism>
<feature type="compositionally biased region" description="Acidic residues" evidence="1">
    <location>
        <begin position="231"/>
        <end position="243"/>
    </location>
</feature>
<evidence type="ECO:0000256" key="1">
    <source>
        <dbReference type="SAM" id="MobiDB-lite"/>
    </source>
</evidence>
<dbReference type="EMBL" id="JAFHDT010000018">
    <property type="protein sequence ID" value="KAI7796836.1"/>
    <property type="molecule type" value="Genomic_DNA"/>
</dbReference>
<keyword evidence="3" id="KW-1185">Reference proteome</keyword>
<dbReference type="InterPro" id="IPR032727">
    <property type="entry name" value="CLAMP"/>
</dbReference>
<dbReference type="Proteomes" id="UP001059041">
    <property type="component" value="Linkage Group LG18"/>
</dbReference>
<evidence type="ECO:0000313" key="2">
    <source>
        <dbReference type="EMBL" id="KAI7796836.1"/>
    </source>
</evidence>
<evidence type="ECO:0000313" key="3">
    <source>
        <dbReference type="Proteomes" id="UP001059041"/>
    </source>
</evidence>
<sequence>MRICFTRLSNDHVPHPPLPGQQRQQHEMKMPFSQWELLDHDQLNMMLDVPVDQVQLQFKDILDFKNHQTCVKDAALLDYFVNGFCWAREMNFTCQQISCIMALLQHLLYNIKNNQTSFADDFKVFTEIMNVSSPSAETDTSGLFNADQIRSITRYVRISVFQHYRLYEWLFSQQRQKQLFTTEKCIEVVNPVDFVCPLEEGMSADVFFQHVAPPCVQTPEQCIQDCHEQNGEEVEREEGEEEDRTGFSVEDVREMLEETTREMLAQLQADFTEKLRAHEETYTSRLERLQKV</sequence>